<comment type="caution">
    <text evidence="3">The sequence shown here is derived from an EMBL/GenBank/DDBJ whole genome shotgun (WGS) entry which is preliminary data.</text>
</comment>
<evidence type="ECO:0000313" key="4">
    <source>
        <dbReference type="Proteomes" id="UP001174677"/>
    </source>
</evidence>
<keyword evidence="4" id="KW-1185">Reference proteome</keyword>
<evidence type="ECO:0000259" key="2">
    <source>
        <dbReference type="Pfam" id="PF13952"/>
    </source>
</evidence>
<reference evidence="3 4" key="1">
    <citation type="journal article" date="2023" name="Plant Biotechnol. J.">
        <title>Chromosome-level wild Hevea brasiliensis genome provides new tools for genomic-assisted breeding and valuable loci to elevate rubber yield.</title>
        <authorList>
            <person name="Cheng H."/>
            <person name="Song X."/>
            <person name="Hu Y."/>
            <person name="Wu T."/>
            <person name="Yang Q."/>
            <person name="An Z."/>
            <person name="Feng S."/>
            <person name="Deng Z."/>
            <person name="Wu W."/>
            <person name="Zeng X."/>
            <person name="Tu M."/>
            <person name="Wang X."/>
            <person name="Huang H."/>
        </authorList>
    </citation>
    <scope>NUCLEOTIDE SEQUENCE [LARGE SCALE GENOMIC DNA]</scope>
    <source>
        <strain evidence="3">MT/VB/25A 57/8</strain>
    </source>
</reference>
<dbReference type="Pfam" id="PF13952">
    <property type="entry name" value="DUF4216"/>
    <property type="match status" value="1"/>
</dbReference>
<name>A0ABQ9KFE0_HEVBR</name>
<accession>A0ABQ9KFE0</accession>
<dbReference type="EMBL" id="JARPOI010000018">
    <property type="protein sequence ID" value="KAJ9135020.1"/>
    <property type="molecule type" value="Genomic_DNA"/>
</dbReference>
<dbReference type="InterPro" id="IPR025312">
    <property type="entry name" value="DUF4216"/>
</dbReference>
<evidence type="ECO:0000256" key="1">
    <source>
        <dbReference type="SAM" id="MobiDB-lite"/>
    </source>
</evidence>
<protein>
    <recommendedName>
        <fullName evidence="2">DUF4216 domain-containing protein</fullName>
    </recommendedName>
</protein>
<feature type="domain" description="DUF4216" evidence="2">
    <location>
        <begin position="91"/>
        <end position="164"/>
    </location>
</feature>
<sequence length="275" mass="32092">MFDDHLRGIIPDINDQQLEQLREQDFANWFKEYGPGRTVQSYKGYFVNGFKFHTHDYGRDRKILNSGVWVKGSCYNEYESDYYGLLNEVLQLEYFGVGNNIILFKCECFDTNKGIRVHPQHGLIEIHPKSRLASNDPFILAHQAQQVCYTNYPAINKTRGDWCAVFKTKARSTFNIHKVVDISDNGFISDEVAYQEDDISRPLEILPTTELDDTCLLLDSNHIVELDESELQHLVQPSREDEEEEEEEEEEDEEEDEDEDEDKNENDKDDDSDDD</sequence>
<organism evidence="3 4">
    <name type="scientific">Hevea brasiliensis</name>
    <name type="common">Para rubber tree</name>
    <name type="synonym">Siphonia brasiliensis</name>
    <dbReference type="NCBI Taxonomy" id="3981"/>
    <lineage>
        <taxon>Eukaryota</taxon>
        <taxon>Viridiplantae</taxon>
        <taxon>Streptophyta</taxon>
        <taxon>Embryophyta</taxon>
        <taxon>Tracheophyta</taxon>
        <taxon>Spermatophyta</taxon>
        <taxon>Magnoliopsida</taxon>
        <taxon>eudicotyledons</taxon>
        <taxon>Gunneridae</taxon>
        <taxon>Pentapetalae</taxon>
        <taxon>rosids</taxon>
        <taxon>fabids</taxon>
        <taxon>Malpighiales</taxon>
        <taxon>Euphorbiaceae</taxon>
        <taxon>Crotonoideae</taxon>
        <taxon>Micrandreae</taxon>
        <taxon>Hevea</taxon>
    </lineage>
</organism>
<feature type="region of interest" description="Disordered" evidence="1">
    <location>
        <begin position="229"/>
        <end position="275"/>
    </location>
</feature>
<feature type="compositionally biased region" description="Acidic residues" evidence="1">
    <location>
        <begin position="240"/>
        <end position="275"/>
    </location>
</feature>
<dbReference type="PANTHER" id="PTHR48258">
    <property type="entry name" value="DUF4218 DOMAIN-CONTAINING PROTEIN-RELATED"/>
    <property type="match status" value="1"/>
</dbReference>
<dbReference type="Proteomes" id="UP001174677">
    <property type="component" value="Chromosome 18"/>
</dbReference>
<gene>
    <name evidence="3" type="ORF">P3X46_032244</name>
</gene>
<evidence type="ECO:0000313" key="3">
    <source>
        <dbReference type="EMBL" id="KAJ9135020.1"/>
    </source>
</evidence>
<dbReference type="PANTHER" id="PTHR48258:SF3">
    <property type="entry name" value="FK506-BINDING PROTEIN 4-LIKE ISOFORM X1"/>
    <property type="match status" value="1"/>
</dbReference>
<proteinExistence type="predicted"/>